<dbReference type="RefSeq" id="WP_200356776.1">
    <property type="nucleotide sequence ID" value="NZ_JAENIL010000032.1"/>
</dbReference>
<dbReference type="EMBL" id="JAENIL010000032">
    <property type="protein sequence ID" value="MBK1878564.1"/>
    <property type="molecule type" value="Genomic_DNA"/>
</dbReference>
<comment type="caution">
    <text evidence="2">The sequence shown here is derived from an EMBL/GenBank/DDBJ whole genome shotgun (WGS) entry which is preliminary data.</text>
</comment>
<proteinExistence type="predicted"/>
<keyword evidence="3" id="KW-1185">Reference proteome</keyword>
<dbReference type="InterPro" id="IPR036397">
    <property type="entry name" value="RNaseH_sf"/>
</dbReference>
<dbReference type="Proteomes" id="UP000617628">
    <property type="component" value="Unassembled WGS sequence"/>
</dbReference>
<evidence type="ECO:0000313" key="3">
    <source>
        <dbReference type="Proteomes" id="UP000617628"/>
    </source>
</evidence>
<name>A0A934S059_9BACT</name>
<protein>
    <recommendedName>
        <fullName evidence="1">Predicted 3'-5' exonuclease PolB-like domain-containing protein</fullName>
    </recommendedName>
</protein>
<organism evidence="2 3">
    <name type="scientific">Pelagicoccus mobilis</name>
    <dbReference type="NCBI Taxonomy" id="415221"/>
    <lineage>
        <taxon>Bacteria</taxon>
        <taxon>Pseudomonadati</taxon>
        <taxon>Verrucomicrobiota</taxon>
        <taxon>Opitutia</taxon>
        <taxon>Puniceicoccales</taxon>
        <taxon>Pelagicoccaceae</taxon>
        <taxon>Pelagicoccus</taxon>
    </lineage>
</organism>
<dbReference type="AlphaFoldDB" id="A0A934S059"/>
<dbReference type="SUPFAM" id="SSF53098">
    <property type="entry name" value="Ribonuclease H-like"/>
    <property type="match status" value="1"/>
</dbReference>
<evidence type="ECO:0000313" key="2">
    <source>
        <dbReference type="EMBL" id="MBK1878564.1"/>
    </source>
</evidence>
<dbReference type="Pfam" id="PF10108">
    <property type="entry name" value="DNA_pol_B_exo2"/>
    <property type="match status" value="1"/>
</dbReference>
<dbReference type="InterPro" id="IPR019288">
    <property type="entry name" value="3'-5'_exonuclease_PolB-like"/>
</dbReference>
<reference evidence="2" key="1">
    <citation type="submission" date="2021-01" db="EMBL/GenBank/DDBJ databases">
        <title>Modified the classification status of verrucomicrobia.</title>
        <authorList>
            <person name="Feng X."/>
        </authorList>
    </citation>
    <scope>NUCLEOTIDE SEQUENCE</scope>
    <source>
        <strain evidence="2">KCTC 13126</strain>
    </source>
</reference>
<sequence length="284" mass="31706">MLKTIEPCLFSFDLEWIPDPLSAEMLFDVDTSGTHGPEEAMKRLWKEGGATEEMPQPYLKTVLCRIVSVSGVLREVASGNVRLKLVTLPAVAGDPEKEKEGTILKQLLKAIGTRKPQLVGYNSHNADVPIIVQRAIVHGLFGQGMGERPNKPWEGVDYFATSGDHNVDLAPMVGRWGQTPRLHEIATLSGIPGKVDTEGGFVSDLWLQGKLQDILDYNEFDAITTHLLWARIAHFSGLLNAEAYDREQALVRVLLDEEIAKGKKHFVQYIEEWDRLKALADKRL</sequence>
<dbReference type="GO" id="GO:0003676">
    <property type="term" value="F:nucleic acid binding"/>
    <property type="evidence" value="ECO:0007669"/>
    <property type="project" value="InterPro"/>
</dbReference>
<evidence type="ECO:0000259" key="1">
    <source>
        <dbReference type="Pfam" id="PF10108"/>
    </source>
</evidence>
<accession>A0A934S059</accession>
<feature type="domain" description="Predicted 3'-5' exonuclease PolB-like" evidence="1">
    <location>
        <begin position="57"/>
        <end position="273"/>
    </location>
</feature>
<dbReference type="Gene3D" id="3.30.420.10">
    <property type="entry name" value="Ribonuclease H-like superfamily/Ribonuclease H"/>
    <property type="match status" value="1"/>
</dbReference>
<dbReference type="InterPro" id="IPR012337">
    <property type="entry name" value="RNaseH-like_sf"/>
</dbReference>
<gene>
    <name evidence="2" type="ORF">JIN87_16910</name>
</gene>